<evidence type="ECO:0000313" key="2">
    <source>
        <dbReference type="Proteomes" id="UP000005387"/>
    </source>
</evidence>
<sequence length="321" mass="37089">MQSEIRTQSIHLLKDGHARSRVTDLFAQWDAFNQASFLDNIYFEVFGVDRTPFSSVVNEIERRYLIDHTGERLAHAFGHQHADIYPLFNENKLVVLWFPPYPICLNQLTPGEKRKLEKAVTELLQSMRLIVHDISFSEVTDGSGYEEFFYDRYYVPKQFNEMLGLQQKIAFENAPVENDSESTPIPDFLQDHTLEDLENAVQCQLQPPYQFKVSGFCEDLMISARKSEYFMPHFKVYLDLDEATTLHKIVKLVEPKFTIVEANEVNGKACIECIAHEGPFAETIGDIITNIHNILGPHLLNAFYTLGFNNFQLHFSLHVLH</sequence>
<protein>
    <submittedName>
        <fullName evidence="1">Uncharacterized protein</fullName>
    </submittedName>
</protein>
<dbReference type="OrthoDB" id="9946177at2"/>
<evidence type="ECO:0000313" key="1">
    <source>
        <dbReference type="EMBL" id="EFM09537.1"/>
    </source>
</evidence>
<proteinExistence type="predicted"/>
<organism evidence="1 2">
    <name type="scientific">Paenibacillus curdlanolyticus YK9</name>
    <dbReference type="NCBI Taxonomy" id="717606"/>
    <lineage>
        <taxon>Bacteria</taxon>
        <taxon>Bacillati</taxon>
        <taxon>Bacillota</taxon>
        <taxon>Bacilli</taxon>
        <taxon>Bacillales</taxon>
        <taxon>Paenibacillaceae</taxon>
        <taxon>Paenibacillus</taxon>
    </lineage>
</organism>
<dbReference type="EMBL" id="AEDD01000010">
    <property type="protein sequence ID" value="EFM09537.1"/>
    <property type="molecule type" value="Genomic_DNA"/>
</dbReference>
<dbReference type="AlphaFoldDB" id="E0ID82"/>
<gene>
    <name evidence="1" type="ORF">PaecuDRAFT_3584</name>
</gene>
<dbReference type="RefSeq" id="WP_006039572.1">
    <property type="nucleotide sequence ID" value="NZ_AEDD01000010.1"/>
</dbReference>
<keyword evidence="2" id="KW-1185">Reference proteome</keyword>
<dbReference type="Proteomes" id="UP000005387">
    <property type="component" value="Unassembled WGS sequence"/>
</dbReference>
<accession>E0ID82</accession>
<reference evidence="1 2" key="1">
    <citation type="submission" date="2010-07" db="EMBL/GenBank/DDBJ databases">
        <title>The draft genome of Paenibacillus curdlanolyticus YK9.</title>
        <authorList>
            <consortium name="US DOE Joint Genome Institute (JGI-PGF)"/>
            <person name="Lucas S."/>
            <person name="Copeland A."/>
            <person name="Lapidus A."/>
            <person name="Cheng J.-F."/>
            <person name="Bruce D."/>
            <person name="Goodwin L."/>
            <person name="Pitluck S."/>
            <person name="Land M.L."/>
            <person name="Hauser L."/>
            <person name="Chang Y.-J."/>
            <person name="Jeffries C."/>
            <person name="Anderson I.J."/>
            <person name="Johnson E."/>
            <person name="Loganathan U."/>
            <person name="Mulhopadhyay B."/>
            <person name="Kyrpides N."/>
            <person name="Woyke T.J."/>
        </authorList>
    </citation>
    <scope>NUCLEOTIDE SEQUENCE [LARGE SCALE GENOMIC DNA]</scope>
    <source>
        <strain evidence="1 2">YK9</strain>
    </source>
</reference>
<dbReference type="STRING" id="717606.PaecuDRAFT_3584"/>
<name>E0ID82_9BACL</name>